<dbReference type="InterPro" id="IPR006626">
    <property type="entry name" value="PbH1"/>
</dbReference>
<evidence type="ECO:0000256" key="6">
    <source>
        <dbReference type="ARBA" id="ARBA00023136"/>
    </source>
</evidence>
<evidence type="ECO:0000313" key="10">
    <source>
        <dbReference type="EMBL" id="KAK3276737.1"/>
    </source>
</evidence>
<evidence type="ECO:0000256" key="9">
    <source>
        <dbReference type="SAM" id="Phobius"/>
    </source>
</evidence>
<organism evidence="10 11">
    <name type="scientific">Cymbomonas tetramitiformis</name>
    <dbReference type="NCBI Taxonomy" id="36881"/>
    <lineage>
        <taxon>Eukaryota</taxon>
        <taxon>Viridiplantae</taxon>
        <taxon>Chlorophyta</taxon>
        <taxon>Pyramimonadophyceae</taxon>
        <taxon>Pyramimonadales</taxon>
        <taxon>Pyramimonadaceae</taxon>
        <taxon>Cymbomonas</taxon>
    </lineage>
</organism>
<feature type="transmembrane region" description="Helical" evidence="9">
    <location>
        <begin position="1261"/>
        <end position="1282"/>
    </location>
</feature>
<name>A0AAE0L9E1_9CHLO</name>
<feature type="compositionally biased region" description="Low complexity" evidence="8">
    <location>
        <begin position="1354"/>
        <end position="1370"/>
    </location>
</feature>
<dbReference type="Proteomes" id="UP001190700">
    <property type="component" value="Unassembled WGS sequence"/>
</dbReference>
<feature type="transmembrane region" description="Helical" evidence="9">
    <location>
        <begin position="1303"/>
        <end position="1323"/>
    </location>
</feature>
<reference evidence="10 11" key="1">
    <citation type="journal article" date="2015" name="Genome Biol. Evol.">
        <title>Comparative Genomics of a Bacterivorous Green Alga Reveals Evolutionary Causalities and Consequences of Phago-Mixotrophic Mode of Nutrition.</title>
        <authorList>
            <person name="Burns J.A."/>
            <person name="Paasch A."/>
            <person name="Narechania A."/>
            <person name="Kim E."/>
        </authorList>
    </citation>
    <scope>NUCLEOTIDE SEQUENCE [LARGE SCALE GENOMIC DNA]</scope>
    <source>
        <strain evidence="10 11">PLY_AMNH</strain>
    </source>
</reference>
<keyword evidence="4" id="KW-0964">Secreted</keyword>
<feature type="region of interest" description="Disordered" evidence="8">
    <location>
        <begin position="1352"/>
        <end position="1391"/>
    </location>
</feature>
<dbReference type="PANTHER" id="PTHR11319:SF35">
    <property type="entry name" value="OUTER MEMBRANE PROTEIN PMPC-RELATED"/>
    <property type="match status" value="1"/>
</dbReference>
<feature type="transmembrane region" description="Helical" evidence="9">
    <location>
        <begin position="1180"/>
        <end position="1201"/>
    </location>
</feature>
<keyword evidence="6 9" id="KW-0472">Membrane</keyword>
<feature type="region of interest" description="Disordered" evidence="8">
    <location>
        <begin position="1683"/>
        <end position="1702"/>
    </location>
</feature>
<keyword evidence="7" id="KW-0998">Cell outer membrane</keyword>
<dbReference type="NCBIfam" id="TIGR01376">
    <property type="entry name" value="POMP_repeat"/>
    <property type="match status" value="1"/>
</dbReference>
<dbReference type="InterPro" id="IPR018247">
    <property type="entry name" value="EF_Hand_1_Ca_BS"/>
</dbReference>
<feature type="transmembrane region" description="Helical" evidence="9">
    <location>
        <begin position="1231"/>
        <end position="1249"/>
    </location>
</feature>
<dbReference type="InterPro" id="IPR011050">
    <property type="entry name" value="Pectin_lyase_fold/virulence"/>
</dbReference>
<comment type="subcellular location">
    <subcellularLocation>
        <location evidence="1">Cell envelope</location>
    </subcellularLocation>
    <subcellularLocation>
        <location evidence="2">Cell outer membrane</location>
    </subcellularLocation>
    <subcellularLocation>
        <location evidence="3">Secreted</location>
    </subcellularLocation>
</comment>
<feature type="transmembrane region" description="Helical" evidence="9">
    <location>
        <begin position="1635"/>
        <end position="1660"/>
    </location>
</feature>
<dbReference type="PROSITE" id="PS00018">
    <property type="entry name" value="EF_HAND_1"/>
    <property type="match status" value="1"/>
</dbReference>
<dbReference type="SUPFAM" id="SSF51126">
    <property type="entry name" value="Pectin lyase-like"/>
    <property type="match status" value="2"/>
</dbReference>
<evidence type="ECO:0000256" key="8">
    <source>
        <dbReference type="SAM" id="MobiDB-lite"/>
    </source>
</evidence>
<gene>
    <name evidence="10" type="ORF">CYMTET_15220</name>
</gene>
<evidence type="ECO:0000313" key="11">
    <source>
        <dbReference type="Proteomes" id="UP001190700"/>
    </source>
</evidence>
<feature type="transmembrane region" description="Helical" evidence="9">
    <location>
        <begin position="1820"/>
        <end position="1840"/>
    </location>
</feature>
<protein>
    <submittedName>
        <fullName evidence="10">Uncharacterized protein</fullName>
    </submittedName>
</protein>
<proteinExistence type="predicted"/>
<keyword evidence="11" id="KW-1185">Reference proteome</keyword>
<feature type="region of interest" description="Disordered" evidence="8">
    <location>
        <begin position="1462"/>
        <end position="1503"/>
    </location>
</feature>
<evidence type="ECO:0000256" key="3">
    <source>
        <dbReference type="ARBA" id="ARBA00004613"/>
    </source>
</evidence>
<evidence type="ECO:0000256" key="4">
    <source>
        <dbReference type="ARBA" id="ARBA00022525"/>
    </source>
</evidence>
<dbReference type="EMBL" id="LGRX02006410">
    <property type="protein sequence ID" value="KAK3276737.1"/>
    <property type="molecule type" value="Genomic_DNA"/>
</dbReference>
<dbReference type="InterPro" id="IPR003368">
    <property type="entry name" value="POMP_repeat"/>
</dbReference>
<sequence length="1902" mass="203029">MRCPIECDLASYAERVSHAVPAFAELDHNHDGNISSSEYAGWREAFQAFLRRTIPSNEGDGQLSATPSRKDETRQLILSSTSSQEAANASNEQHAGEQGDVGATAEGDDGVTYINDTELGQQLLVQGIQDNSIHTIILRVDLRLVPPFSVNFLDHALSLEGDCNETLCLLDGGQFGPLLDILLGGTLVVRRLSLCHFHAERNGGFALLSPGGVIAMYDSNLENNTAGEFGGLLFGLSANIINFANCNMTGNYAGKRGAVLYALDKSATTITNCNIIGNRAEERGAMMTAYYYGSITVADCEIRGNSASDRGALFHGDTQLILTISNSIIADNRGDGNLIFSWEQGVTTITETLIDGNWVTNPEGRHGIVLEVWEGIVVITDSIVTNSYNDNGDGTFYCSRKCDITVSDSLLAGNVATSGGVFALNASPEDSVLTLTNCTVTGNQADNVGSLSSNSAPAGMPSSVDALSSNSTPAGMPSIVYFGLGPCGASRQFCGLRRMAVIGPCSVHAHAGCGRRLVGVEADSMLGWAWAKCHPSSLMNSVKGGVFFSENNATYAIVRSTMKGNVAHEFGGVFYGHAWVNITITESIIADNTAYTFGGAFYIHESGVAVIMHSSITANTASLKAGVMFANEGVAISMLDCVVMNNNAQHGGVLYAYAAVEMTVRDSRVEGNTAGQEGGVVRASFGSSIAVIDSTVTHNHAGRLGGAMFLSNSSSELRNVSASHHTAIDGGAIFMDGSRVVVGGSAFFNNSATYFGGAIHATLGSIVDISGESTLASNSAEEGGSIYVSQTIASLVSCTLQSNVASTSGGALAGSAQALISVRHSLFVENVAPEGGAVSLQGGDSGLALGSCHLVRNSAHQGGAAYLVIAPHNMSCMQLHNLSLDSNSAELNGPNLFWEYAERVSEPECVACTHQPSTAALLASTLMRIVIMQNLSTLDGGVALNCTSGAAFSPFLTYTVLDFYGSIVQISEGSVVVANAPTNGSFLTGSYHATYGSNGATFTDLALVGYPGRMSNLTFEPFETDWAPVTVLVAVEACRPGSHFFYEANICEDCQAGSIKFDNSTEPCSDCSQHQVVCNGLDEYTLDDGYWLAAASATRCVTSGGDTLECVFQRIYMCDVEEACSSLHRTNKAGEFTISAELQCATGYRSDVPLCGACQGGYEQKLNACERCPSQAAPHWVWFASAVISVATLLAVVLGLMRRASQVVVGSDRSPWLVVAKQRRLAKARRAQGLVSVLAGYVQVMGQHAQVFDVQVFPKVYLGFLQTLSFSFSVVSFGGFQCMMAGSTTGPTFHEAMGGIGTFYVNFLGTISLLALILAPLVIPSICMAYAALTNGRPAQFWGASEHDESVPLGARSSARSPSGGHSSPRTADEARSSSTRTARPQSLADPLGLSWTSNEIFVGESMWTSTCETPRQRYPPAAAIAADPSDCMHVGTVMVDPDWSMRAEMTEMDPYQSRLLEGGHGNRSDESCGTQIAPAPRSARNDAANPLPAGARSAEPPDCTTDAWQISPWGEELFDGAADRSQLVTGQEKPRDGTADTIAPRVSQGLEDLQDQMPTGRHEIGKDDGDVNTRGPSRSSAYRVFTTLAVSFLHPSVASSCFKVFYCDSIHFQSTAVDAFLHFDRTAQCYTTQWRMFATVSCGVILLFVFLYPIGLIALTHFLHRQKLVKVDDEHIHVQGSRIQMTRRDSEGDKGTASPDDDGTHYYGFLYSARHPVTGLRVTVEPVFKEGAGPGDGAEGIKSRLDDPEILAIMEPYLLPFRPTYFYWSGVDILIRLLQTSVVVIVKMAGDSYDIVYAVYITVAAQAIHTYVKPYKSWVVNYVQTLSFCAQAFSITGYITQSFILKESSAGSLNLGIAMLCVQFLFLLVSCNYVMKDLAVYAETELGDFLRQMRTAWLKKR</sequence>
<feature type="compositionally biased region" description="Polar residues" evidence="8">
    <location>
        <begin position="79"/>
        <end position="93"/>
    </location>
</feature>
<keyword evidence="9" id="KW-0812">Transmembrane</keyword>
<feature type="region of interest" description="Disordered" evidence="8">
    <location>
        <begin position="79"/>
        <end position="108"/>
    </location>
</feature>
<accession>A0AAE0L9E1</accession>
<dbReference type="GO" id="GO:0005576">
    <property type="term" value="C:extracellular region"/>
    <property type="evidence" value="ECO:0007669"/>
    <property type="project" value="UniProtKB-SubCell"/>
</dbReference>
<comment type="caution">
    <text evidence="10">The sequence shown here is derived from an EMBL/GenBank/DDBJ whole genome shotgun (WGS) entry which is preliminary data.</text>
</comment>
<dbReference type="SMART" id="SM00710">
    <property type="entry name" value="PbH1"/>
    <property type="match status" value="8"/>
</dbReference>
<evidence type="ECO:0000256" key="5">
    <source>
        <dbReference type="ARBA" id="ARBA00022729"/>
    </source>
</evidence>
<evidence type="ECO:0000256" key="7">
    <source>
        <dbReference type="ARBA" id="ARBA00023237"/>
    </source>
</evidence>
<dbReference type="PANTHER" id="PTHR11319">
    <property type="entry name" value="G PROTEIN-COUPLED RECEPTOR-RELATED"/>
    <property type="match status" value="1"/>
</dbReference>
<evidence type="ECO:0000256" key="1">
    <source>
        <dbReference type="ARBA" id="ARBA00004196"/>
    </source>
</evidence>
<keyword evidence="5" id="KW-0732">Signal</keyword>
<keyword evidence="9" id="KW-1133">Transmembrane helix</keyword>
<evidence type="ECO:0000256" key="2">
    <source>
        <dbReference type="ARBA" id="ARBA00004442"/>
    </source>
</evidence>
<feature type="transmembrane region" description="Helical" evidence="9">
    <location>
        <begin position="1852"/>
        <end position="1870"/>
    </location>
</feature>